<dbReference type="PRINTS" id="PR00792">
    <property type="entry name" value="PEPSIN"/>
</dbReference>
<dbReference type="Proteomes" id="UP000027195">
    <property type="component" value="Unassembled WGS sequence"/>
</dbReference>
<dbReference type="Pfam" id="PF00026">
    <property type="entry name" value="Asp"/>
    <property type="match status" value="1"/>
</dbReference>
<keyword evidence="7" id="KW-1133">Transmembrane helix</keyword>
<dbReference type="PANTHER" id="PTHR47966:SF6">
    <property type="entry name" value="PEPTIDASE A1 DOMAIN-CONTAINING PROTEIN"/>
    <property type="match status" value="1"/>
</dbReference>
<dbReference type="InterPro" id="IPR001461">
    <property type="entry name" value="Aspartic_peptidase_A1"/>
</dbReference>
<organism evidence="9 10">
    <name type="scientific">Botryobasidium botryosum (strain FD-172 SS1)</name>
    <dbReference type="NCBI Taxonomy" id="930990"/>
    <lineage>
        <taxon>Eukaryota</taxon>
        <taxon>Fungi</taxon>
        <taxon>Dikarya</taxon>
        <taxon>Basidiomycota</taxon>
        <taxon>Agaricomycotina</taxon>
        <taxon>Agaricomycetes</taxon>
        <taxon>Cantharellales</taxon>
        <taxon>Botryobasidiaceae</taxon>
        <taxon>Botryobasidium</taxon>
    </lineage>
</organism>
<keyword evidence="4 6" id="KW-0378">Hydrolase</keyword>
<dbReference type="FunCoup" id="A0A067LUZ7">
    <property type="interactions" value="52"/>
</dbReference>
<reference evidence="10" key="1">
    <citation type="journal article" date="2014" name="Proc. Natl. Acad. Sci. U.S.A.">
        <title>Extensive sampling of basidiomycete genomes demonstrates inadequacy of the white-rot/brown-rot paradigm for wood decay fungi.</title>
        <authorList>
            <person name="Riley R."/>
            <person name="Salamov A.A."/>
            <person name="Brown D.W."/>
            <person name="Nagy L.G."/>
            <person name="Floudas D."/>
            <person name="Held B.W."/>
            <person name="Levasseur A."/>
            <person name="Lombard V."/>
            <person name="Morin E."/>
            <person name="Otillar R."/>
            <person name="Lindquist E.A."/>
            <person name="Sun H."/>
            <person name="LaButti K.M."/>
            <person name="Schmutz J."/>
            <person name="Jabbour D."/>
            <person name="Luo H."/>
            <person name="Baker S.E."/>
            <person name="Pisabarro A.G."/>
            <person name="Walton J.D."/>
            <person name="Blanchette R.A."/>
            <person name="Henrissat B."/>
            <person name="Martin F."/>
            <person name="Cullen D."/>
            <person name="Hibbett D.S."/>
            <person name="Grigoriev I.V."/>
        </authorList>
    </citation>
    <scope>NUCLEOTIDE SEQUENCE [LARGE SCALE GENOMIC DNA]</scope>
    <source>
        <strain evidence="10">FD-172 SS1</strain>
    </source>
</reference>
<feature type="active site" evidence="5">
    <location>
        <position position="145"/>
    </location>
</feature>
<evidence type="ECO:0000256" key="1">
    <source>
        <dbReference type="ARBA" id="ARBA00007447"/>
    </source>
</evidence>
<dbReference type="SUPFAM" id="SSF50630">
    <property type="entry name" value="Acid proteases"/>
    <property type="match status" value="1"/>
</dbReference>
<keyword evidence="3 6" id="KW-0064">Aspartyl protease</keyword>
<evidence type="ECO:0000256" key="4">
    <source>
        <dbReference type="ARBA" id="ARBA00022801"/>
    </source>
</evidence>
<keyword evidence="7" id="KW-0472">Membrane</keyword>
<dbReference type="FunFam" id="2.40.70.10:FF:000115">
    <property type="entry name" value="Lysosomal aspartic protease"/>
    <property type="match status" value="1"/>
</dbReference>
<comment type="similarity">
    <text evidence="1 6">Belongs to the peptidase A1 family.</text>
</comment>
<evidence type="ECO:0000256" key="2">
    <source>
        <dbReference type="ARBA" id="ARBA00022670"/>
    </source>
</evidence>
<dbReference type="GO" id="GO:0004190">
    <property type="term" value="F:aspartic-type endopeptidase activity"/>
    <property type="evidence" value="ECO:0007669"/>
    <property type="project" value="UniProtKB-KW"/>
</dbReference>
<dbReference type="PANTHER" id="PTHR47966">
    <property type="entry name" value="BETA-SITE APP-CLEAVING ENZYME, ISOFORM A-RELATED"/>
    <property type="match status" value="1"/>
</dbReference>
<dbReference type="InterPro" id="IPR001969">
    <property type="entry name" value="Aspartic_peptidase_AS"/>
</dbReference>
<keyword evidence="7" id="KW-0812">Transmembrane</keyword>
<evidence type="ECO:0000256" key="5">
    <source>
        <dbReference type="PIRSR" id="PIRSR601461-1"/>
    </source>
</evidence>
<dbReference type="InterPro" id="IPR021109">
    <property type="entry name" value="Peptidase_aspartic_dom_sf"/>
</dbReference>
<keyword evidence="10" id="KW-1185">Reference proteome</keyword>
<feature type="active site" evidence="5">
    <location>
        <position position="338"/>
    </location>
</feature>
<proteinExistence type="inferred from homology"/>
<dbReference type="InterPro" id="IPR033121">
    <property type="entry name" value="PEPTIDASE_A1"/>
</dbReference>
<protein>
    <recommendedName>
        <fullName evidence="8">Peptidase A1 domain-containing protein</fullName>
    </recommendedName>
</protein>
<evidence type="ECO:0000256" key="6">
    <source>
        <dbReference type="RuleBase" id="RU000454"/>
    </source>
</evidence>
<dbReference type="InParanoid" id="A0A067LUZ7"/>
<gene>
    <name evidence="9" type="ORF">BOTBODRAFT_70522</name>
</gene>
<evidence type="ECO:0000259" key="8">
    <source>
        <dbReference type="PROSITE" id="PS51767"/>
    </source>
</evidence>
<feature type="domain" description="Peptidase A1" evidence="8">
    <location>
        <begin position="127"/>
        <end position="448"/>
    </location>
</feature>
<dbReference type="PROSITE" id="PS00141">
    <property type="entry name" value="ASP_PROTEASE"/>
    <property type="match status" value="1"/>
</dbReference>
<name>A0A067LUZ7_BOTB1</name>
<dbReference type="GO" id="GO:0006508">
    <property type="term" value="P:proteolysis"/>
    <property type="evidence" value="ECO:0007669"/>
    <property type="project" value="UniProtKB-KW"/>
</dbReference>
<dbReference type="Gene3D" id="2.40.70.10">
    <property type="entry name" value="Acid Proteases"/>
    <property type="match status" value="2"/>
</dbReference>
<evidence type="ECO:0000313" key="10">
    <source>
        <dbReference type="Proteomes" id="UP000027195"/>
    </source>
</evidence>
<dbReference type="HOGENOM" id="CLU_013253_1_2_1"/>
<accession>A0A067LUZ7</accession>
<dbReference type="EMBL" id="KL198113">
    <property type="protein sequence ID" value="KDQ07158.1"/>
    <property type="molecule type" value="Genomic_DNA"/>
</dbReference>
<keyword evidence="2 6" id="KW-0645">Protease</keyword>
<evidence type="ECO:0000313" key="9">
    <source>
        <dbReference type="EMBL" id="KDQ07158.1"/>
    </source>
</evidence>
<sequence length="495" mass="52115">MLSHPSSSFLLGLGAKDGENSQERRCMRRARLRRQRAWVPSLASTKTMRPAALLLLPAALAVARTTVQLARAPRPVSLLDGGSNPDFTQWALSQAQRLLLKYTVPSPLAQRALGDAHITNQDADTSYTGLLAIGTPPQQFSVVLDTGSSDLWVASTSCVQCTSIISNFFDPARSTSFADTRANVSIKYGSGQVAGTIGVDTVSMAGYTVTNQSIGVMSQLAGNLVSSTVTGIIGLAFQSLSKIGTPPFWQALVASGKWQQPLMGFYLTRFLNVTGAGTQEYGGEFTMGHLNSSLYTGDIDYVPLPAKAASYWLIPLQQVIIQGTTLGNTGTPSYAAIDTGTTLVGGPANVIAQIYSHIPGAQPAAGKLQGYYSYPCSTNINIALNFGSKTWPISKDDFLLGQLDSDNCLGAFFALNVSGLSVDWVIGDTFLKNVYSVYRYSPPAVGFAALSGADSSNSGYPVAPSSTSGTSARHAVWATAVCAASAVLGLLVAFT</sequence>
<dbReference type="PROSITE" id="PS51767">
    <property type="entry name" value="PEPTIDASE_A1"/>
    <property type="match status" value="1"/>
</dbReference>
<dbReference type="OrthoDB" id="771136at2759"/>
<feature type="transmembrane region" description="Helical" evidence="7">
    <location>
        <begin position="475"/>
        <end position="494"/>
    </location>
</feature>
<dbReference type="AlphaFoldDB" id="A0A067LUZ7"/>
<dbReference type="InterPro" id="IPR034164">
    <property type="entry name" value="Pepsin-like_dom"/>
</dbReference>
<dbReference type="CDD" id="cd05471">
    <property type="entry name" value="pepsin_like"/>
    <property type="match status" value="1"/>
</dbReference>
<dbReference type="STRING" id="930990.A0A067LUZ7"/>
<evidence type="ECO:0000256" key="7">
    <source>
        <dbReference type="SAM" id="Phobius"/>
    </source>
</evidence>
<evidence type="ECO:0000256" key="3">
    <source>
        <dbReference type="ARBA" id="ARBA00022750"/>
    </source>
</evidence>